<dbReference type="EMBL" id="CP091430">
    <property type="protein sequence ID" value="UVI30991.1"/>
    <property type="molecule type" value="Genomic_DNA"/>
</dbReference>
<organism evidence="10 11">
    <name type="scientific">Paenibacillus spongiae</name>
    <dbReference type="NCBI Taxonomy" id="2909671"/>
    <lineage>
        <taxon>Bacteria</taxon>
        <taxon>Bacillati</taxon>
        <taxon>Bacillota</taxon>
        <taxon>Bacilli</taxon>
        <taxon>Bacillales</taxon>
        <taxon>Paenibacillaceae</taxon>
        <taxon>Paenibacillus</taxon>
    </lineage>
</organism>
<dbReference type="Gene3D" id="1.20.1560.10">
    <property type="entry name" value="ABC transporter type 1, transmembrane domain"/>
    <property type="match status" value="1"/>
</dbReference>
<dbReference type="InterPro" id="IPR003439">
    <property type="entry name" value="ABC_transporter-like_ATP-bd"/>
</dbReference>
<protein>
    <submittedName>
        <fullName evidence="10">ABC transporter ATP-binding protein/permease</fullName>
    </submittedName>
</protein>
<comment type="subcellular location">
    <subcellularLocation>
        <location evidence="1">Cell membrane</location>
        <topology evidence="1">Multi-pass membrane protein</topology>
    </subcellularLocation>
</comment>
<keyword evidence="3" id="KW-0547">Nucleotide-binding</keyword>
<dbReference type="PANTHER" id="PTHR43394">
    <property type="entry name" value="ATP-DEPENDENT PERMEASE MDL1, MITOCHONDRIAL"/>
    <property type="match status" value="1"/>
</dbReference>
<proteinExistence type="predicted"/>
<dbReference type="Proteomes" id="UP001057877">
    <property type="component" value="Chromosome"/>
</dbReference>
<evidence type="ECO:0000256" key="3">
    <source>
        <dbReference type="ARBA" id="ARBA00022741"/>
    </source>
</evidence>
<dbReference type="Pfam" id="PF00664">
    <property type="entry name" value="ABC_membrane"/>
    <property type="match status" value="1"/>
</dbReference>
<name>A0ABY5SAL7_9BACL</name>
<dbReference type="SUPFAM" id="SSF52540">
    <property type="entry name" value="P-loop containing nucleoside triphosphate hydrolases"/>
    <property type="match status" value="1"/>
</dbReference>
<keyword evidence="2 7" id="KW-0812">Transmembrane</keyword>
<dbReference type="RefSeq" id="WP_258387054.1">
    <property type="nucleotide sequence ID" value="NZ_CP091430.1"/>
</dbReference>
<reference evidence="10" key="1">
    <citation type="submission" date="2022-01" db="EMBL/GenBank/DDBJ databases">
        <title>Paenibacillus spongiae sp. nov., isolated from marine sponge.</title>
        <authorList>
            <person name="Li Z."/>
            <person name="Zhang M."/>
        </authorList>
    </citation>
    <scope>NUCLEOTIDE SEQUENCE</scope>
    <source>
        <strain evidence="10">PHS-Z3</strain>
    </source>
</reference>
<dbReference type="PROSITE" id="PS50893">
    <property type="entry name" value="ABC_TRANSPORTER_2"/>
    <property type="match status" value="1"/>
</dbReference>
<dbReference type="SMART" id="SM00382">
    <property type="entry name" value="AAA"/>
    <property type="match status" value="1"/>
</dbReference>
<dbReference type="InterPro" id="IPR011527">
    <property type="entry name" value="ABC1_TM_dom"/>
</dbReference>
<evidence type="ECO:0000256" key="6">
    <source>
        <dbReference type="ARBA" id="ARBA00023136"/>
    </source>
</evidence>
<evidence type="ECO:0000256" key="4">
    <source>
        <dbReference type="ARBA" id="ARBA00022840"/>
    </source>
</evidence>
<feature type="domain" description="ABC transporter" evidence="8">
    <location>
        <begin position="369"/>
        <end position="603"/>
    </location>
</feature>
<dbReference type="InterPro" id="IPR003593">
    <property type="entry name" value="AAA+_ATPase"/>
</dbReference>
<gene>
    <name evidence="10" type="ORF">L1F29_03760</name>
</gene>
<dbReference type="PROSITE" id="PS50929">
    <property type="entry name" value="ABC_TM1F"/>
    <property type="match status" value="1"/>
</dbReference>
<accession>A0ABY5SAL7</accession>
<feature type="transmembrane region" description="Helical" evidence="7">
    <location>
        <begin position="194"/>
        <end position="211"/>
    </location>
</feature>
<feature type="transmembrane region" description="Helical" evidence="7">
    <location>
        <begin position="89"/>
        <end position="117"/>
    </location>
</feature>
<feature type="transmembrane region" description="Helical" evidence="7">
    <location>
        <begin position="52"/>
        <end position="69"/>
    </location>
</feature>
<dbReference type="Gene3D" id="3.40.50.300">
    <property type="entry name" value="P-loop containing nucleotide triphosphate hydrolases"/>
    <property type="match status" value="1"/>
</dbReference>
<evidence type="ECO:0000256" key="7">
    <source>
        <dbReference type="SAM" id="Phobius"/>
    </source>
</evidence>
<evidence type="ECO:0000259" key="9">
    <source>
        <dbReference type="PROSITE" id="PS50929"/>
    </source>
</evidence>
<keyword evidence="5 7" id="KW-1133">Transmembrane helix</keyword>
<keyword evidence="11" id="KW-1185">Reference proteome</keyword>
<dbReference type="PANTHER" id="PTHR43394:SF1">
    <property type="entry name" value="ATP-BINDING CASSETTE SUB-FAMILY B MEMBER 10, MITOCHONDRIAL"/>
    <property type="match status" value="1"/>
</dbReference>
<keyword evidence="6 7" id="KW-0472">Membrane</keyword>
<dbReference type="CDD" id="cd07346">
    <property type="entry name" value="ABC_6TM_exporters"/>
    <property type="match status" value="1"/>
</dbReference>
<dbReference type="GO" id="GO:0005524">
    <property type="term" value="F:ATP binding"/>
    <property type="evidence" value="ECO:0007669"/>
    <property type="project" value="UniProtKB-KW"/>
</dbReference>
<evidence type="ECO:0000259" key="8">
    <source>
        <dbReference type="PROSITE" id="PS50893"/>
    </source>
</evidence>
<feature type="domain" description="ABC transmembrane type-1" evidence="9">
    <location>
        <begin position="53"/>
        <end position="335"/>
    </location>
</feature>
<evidence type="ECO:0000313" key="10">
    <source>
        <dbReference type="EMBL" id="UVI30991.1"/>
    </source>
</evidence>
<dbReference type="InterPro" id="IPR017871">
    <property type="entry name" value="ABC_transporter-like_CS"/>
</dbReference>
<evidence type="ECO:0000256" key="1">
    <source>
        <dbReference type="ARBA" id="ARBA00004651"/>
    </source>
</evidence>
<dbReference type="InterPro" id="IPR039421">
    <property type="entry name" value="Type_1_exporter"/>
</dbReference>
<dbReference type="PROSITE" id="PS00211">
    <property type="entry name" value="ABC_TRANSPORTER_1"/>
    <property type="match status" value="1"/>
</dbReference>
<dbReference type="InterPro" id="IPR027417">
    <property type="entry name" value="P-loop_NTPase"/>
</dbReference>
<dbReference type="SUPFAM" id="SSF90123">
    <property type="entry name" value="ABC transporter transmembrane region"/>
    <property type="match status" value="1"/>
</dbReference>
<feature type="transmembrane region" description="Helical" evidence="7">
    <location>
        <begin position="278"/>
        <end position="297"/>
    </location>
</feature>
<evidence type="ECO:0000313" key="11">
    <source>
        <dbReference type="Proteomes" id="UP001057877"/>
    </source>
</evidence>
<dbReference type="InterPro" id="IPR036640">
    <property type="entry name" value="ABC1_TM_sf"/>
</dbReference>
<evidence type="ECO:0000256" key="2">
    <source>
        <dbReference type="ARBA" id="ARBA00022692"/>
    </source>
</evidence>
<feature type="transmembrane region" description="Helical" evidence="7">
    <location>
        <begin position="171"/>
        <end position="188"/>
    </location>
</feature>
<keyword evidence="4 10" id="KW-0067">ATP-binding</keyword>
<dbReference type="Pfam" id="PF00005">
    <property type="entry name" value="ABC_tran"/>
    <property type="match status" value="1"/>
</dbReference>
<sequence length="620" mass="69120">MSERNSSPNMFRPGGGMGGMRRFGTGEKVKPASIYGMFVRIYAHVRQDWKSLAAAVLCLIAISLLQFAIPQLTRITIDHIIPARAFDRLFLVCIGVLGAAAMLGILGYISTSLIATIGQKVLYKLRNDLYRHMQSLDVSFFDSNRTGDLMSRVTNDVNILQQMISSSMMQLITDVFTFTGIALYMLWIDWRLTLLLLATFPFMILTTKLFGKRMRASFRTVQESVADVSDHLQNALTGIRLIKSFTAEDYESERFSARTLKNRDANIRVVRLRAAYEPIIDFLNFAGLAIVLVFGAWLAMKGQMTVGTIVAFIAYLRLLQNPIRHFSRIINTIQQAAAGYERVMDIMNTKAEIVEKQDARSLPPAEGRIVFRQVDFAYNSDTPVLSKFDLELAEGKITALVGSSGSGKTTIAHLIARFYDPQGGAITIDGYDLKDVTLSSLREQIGIVSQDIVLFNGSIIENIRYGSIQATDEEVRAAAKAANASGFIETFAQGYETQIGERGVKLSGGQKQRISIARAILKNPRIIILDEATASLDTESEHHIQEALARLLQGRTCLVIAHRLSTIQQADRIYVLEAGQIVEYGTHDELLLQAGRYSQLYELQFPQSERGRETTITRNN</sequence>
<evidence type="ECO:0000256" key="5">
    <source>
        <dbReference type="ARBA" id="ARBA00022989"/>
    </source>
</evidence>